<dbReference type="PANTHER" id="PTHR33594:SF1">
    <property type="entry name" value="HD_PDEASE DOMAIN-CONTAINING PROTEIN"/>
    <property type="match status" value="1"/>
</dbReference>
<dbReference type="PANTHER" id="PTHR33594">
    <property type="entry name" value="SUPERFAMILY HYDROLASE, PUTATIVE (AFU_ORTHOLOGUE AFUA_1G03035)-RELATED"/>
    <property type="match status" value="1"/>
</dbReference>
<comment type="caution">
    <text evidence="2">The sequence shown here is derived from an EMBL/GenBank/DDBJ whole genome shotgun (WGS) entry which is preliminary data.</text>
</comment>
<reference evidence="2 3" key="1">
    <citation type="journal article" date="1979" name="Int. J. Syst. Evol. Microbiol.">
        <title>Bacillus globisporus subsp. marinus subsp. nov.</title>
        <authorList>
            <person name="Liu H."/>
        </authorList>
    </citation>
    <scope>NUCLEOTIDE SEQUENCE [LARGE SCALE GENOMIC DNA]</scope>
    <source>
        <strain evidence="2 3">DSM 1297</strain>
    </source>
</reference>
<evidence type="ECO:0000259" key="1">
    <source>
        <dbReference type="SMART" id="SM00471"/>
    </source>
</evidence>
<organism evidence="2 3">
    <name type="scientific">Jeotgalibacillus marinus</name>
    <dbReference type="NCBI Taxonomy" id="86667"/>
    <lineage>
        <taxon>Bacteria</taxon>
        <taxon>Bacillati</taxon>
        <taxon>Bacillota</taxon>
        <taxon>Bacilli</taxon>
        <taxon>Bacillales</taxon>
        <taxon>Caryophanaceae</taxon>
        <taxon>Jeotgalibacillus</taxon>
    </lineage>
</organism>
<dbReference type="SUPFAM" id="SSF109604">
    <property type="entry name" value="HD-domain/PDEase-like"/>
    <property type="match status" value="1"/>
</dbReference>
<gene>
    <name evidence="2" type="ORF">AB1471_08495</name>
</gene>
<accession>A0ABV3Q3C5</accession>
<feature type="domain" description="HD/PDEase" evidence="1">
    <location>
        <begin position="24"/>
        <end position="139"/>
    </location>
</feature>
<evidence type="ECO:0000313" key="3">
    <source>
        <dbReference type="Proteomes" id="UP001556040"/>
    </source>
</evidence>
<name>A0ABV3Q3C5_9BACL</name>
<dbReference type="InterPro" id="IPR003607">
    <property type="entry name" value="HD/PDEase_dom"/>
</dbReference>
<dbReference type="Proteomes" id="UP001556040">
    <property type="component" value="Unassembled WGS sequence"/>
</dbReference>
<protein>
    <submittedName>
        <fullName evidence="2">Phosphohydrolase</fullName>
    </submittedName>
</protein>
<dbReference type="SMART" id="SM00471">
    <property type="entry name" value="HDc"/>
    <property type="match status" value="1"/>
</dbReference>
<evidence type="ECO:0000313" key="2">
    <source>
        <dbReference type="EMBL" id="MEW9501839.1"/>
    </source>
</evidence>
<keyword evidence="3" id="KW-1185">Reference proteome</keyword>
<dbReference type="Gene3D" id="1.10.472.50">
    <property type="entry name" value="HD-domain/PDEase-like"/>
    <property type="match status" value="1"/>
</dbReference>
<sequence length="218" mass="25136">MNTINKQHILTAEAYVRPFFERDHSGHDWGHIQRVRRNALFICKQESCQNPQAVELISLLHDVSDPKLHETYEVGQDALEKVLNELSFTRETELLVKEAIVSVSFNGGHEKSLPCTEAAIVRDADRLDAIGAVGIARTFAYGGSRGAKMYDDEIRIREKMTEKEYRSETSTTVHHFYEKLLKLKNLMVTETGKKLAHERHQFMESYLKQFLKEWKGQA</sequence>
<dbReference type="Gene3D" id="1.20.58.1910">
    <property type="match status" value="1"/>
</dbReference>
<dbReference type="CDD" id="cd00077">
    <property type="entry name" value="HDc"/>
    <property type="match status" value="1"/>
</dbReference>
<proteinExistence type="predicted"/>
<dbReference type="EMBL" id="JBFMIA010000005">
    <property type="protein sequence ID" value="MEW9501839.1"/>
    <property type="molecule type" value="Genomic_DNA"/>
</dbReference>